<comment type="caution">
    <text evidence="1">The sequence shown here is derived from an EMBL/GenBank/DDBJ whole genome shotgun (WGS) entry which is preliminary data.</text>
</comment>
<reference evidence="1 2" key="1">
    <citation type="submission" date="2014-11" db="EMBL/GenBank/DDBJ databases">
        <title>Genetic blueprint of the zoonotic pathogen Toxocara canis.</title>
        <authorList>
            <person name="Zhu X.-Q."/>
            <person name="Korhonen P.K."/>
            <person name="Cai H."/>
            <person name="Young N.D."/>
            <person name="Nejsum P."/>
            <person name="von Samson-Himmelstjerna G."/>
            <person name="Boag P.R."/>
            <person name="Tan P."/>
            <person name="Li Q."/>
            <person name="Min J."/>
            <person name="Yang Y."/>
            <person name="Wang X."/>
            <person name="Fang X."/>
            <person name="Hall R.S."/>
            <person name="Hofmann A."/>
            <person name="Sternberg P.W."/>
            <person name="Jex A.R."/>
            <person name="Gasser R.B."/>
        </authorList>
    </citation>
    <scope>NUCLEOTIDE SEQUENCE [LARGE SCALE GENOMIC DNA]</scope>
    <source>
        <strain evidence="1">PN_DK_2014</strain>
    </source>
</reference>
<evidence type="ECO:0000313" key="2">
    <source>
        <dbReference type="Proteomes" id="UP000031036"/>
    </source>
</evidence>
<dbReference type="EMBL" id="JPKZ01002138">
    <property type="protein sequence ID" value="KHN78276.1"/>
    <property type="molecule type" value="Genomic_DNA"/>
</dbReference>
<dbReference type="AlphaFoldDB" id="A0A0B2V4D8"/>
<sequence>FFKVLSLCVTSLGLYYKSKKNTNVNRWKQDIALVVTAVFKLPRILFVEAVCVKFMARLIGSCGGPLYGCYGLQPVGMLKMNNFLTERKNQTKPLSAAMLSDVVI</sequence>
<gene>
    <name evidence="1" type="ORF">Tcan_00803</name>
</gene>
<feature type="non-terminal residue" evidence="1">
    <location>
        <position position="1"/>
    </location>
</feature>
<organism evidence="1 2">
    <name type="scientific">Toxocara canis</name>
    <name type="common">Canine roundworm</name>
    <dbReference type="NCBI Taxonomy" id="6265"/>
    <lineage>
        <taxon>Eukaryota</taxon>
        <taxon>Metazoa</taxon>
        <taxon>Ecdysozoa</taxon>
        <taxon>Nematoda</taxon>
        <taxon>Chromadorea</taxon>
        <taxon>Rhabditida</taxon>
        <taxon>Spirurina</taxon>
        <taxon>Ascaridomorpha</taxon>
        <taxon>Ascaridoidea</taxon>
        <taxon>Toxocaridae</taxon>
        <taxon>Toxocara</taxon>
    </lineage>
</organism>
<protein>
    <submittedName>
        <fullName evidence="1">Uncharacterized protein</fullName>
    </submittedName>
</protein>
<evidence type="ECO:0000313" key="1">
    <source>
        <dbReference type="EMBL" id="KHN78276.1"/>
    </source>
</evidence>
<accession>A0A0B2V4D8</accession>
<keyword evidence="2" id="KW-1185">Reference proteome</keyword>
<proteinExistence type="predicted"/>
<name>A0A0B2V4D8_TOXCA</name>
<feature type="non-terminal residue" evidence="1">
    <location>
        <position position="104"/>
    </location>
</feature>
<dbReference type="Proteomes" id="UP000031036">
    <property type="component" value="Unassembled WGS sequence"/>
</dbReference>